<dbReference type="Proteomes" id="UP001353858">
    <property type="component" value="Unassembled WGS sequence"/>
</dbReference>
<dbReference type="AlphaFoldDB" id="A0AAN7P7V8"/>
<dbReference type="EMBL" id="JARPUR010000005">
    <property type="protein sequence ID" value="KAK4876321.1"/>
    <property type="molecule type" value="Genomic_DNA"/>
</dbReference>
<comment type="caution">
    <text evidence="1">The sequence shown here is derived from an EMBL/GenBank/DDBJ whole genome shotgun (WGS) entry which is preliminary data.</text>
</comment>
<proteinExistence type="predicted"/>
<evidence type="ECO:0000313" key="2">
    <source>
        <dbReference type="Proteomes" id="UP001353858"/>
    </source>
</evidence>
<accession>A0AAN7P7V8</accession>
<reference evidence="2" key="1">
    <citation type="submission" date="2023-01" db="EMBL/GenBank/DDBJ databases">
        <title>Key to firefly adult light organ development and bioluminescence: homeobox transcription factors regulate luciferase expression and transportation to peroxisome.</title>
        <authorList>
            <person name="Fu X."/>
        </authorList>
    </citation>
    <scope>NUCLEOTIDE SEQUENCE [LARGE SCALE GENOMIC DNA]</scope>
</reference>
<keyword evidence="2" id="KW-1185">Reference proteome</keyword>
<protein>
    <submittedName>
        <fullName evidence="1">Uncharacterized protein</fullName>
    </submittedName>
</protein>
<organism evidence="1 2">
    <name type="scientific">Aquatica leii</name>
    <dbReference type="NCBI Taxonomy" id="1421715"/>
    <lineage>
        <taxon>Eukaryota</taxon>
        <taxon>Metazoa</taxon>
        <taxon>Ecdysozoa</taxon>
        <taxon>Arthropoda</taxon>
        <taxon>Hexapoda</taxon>
        <taxon>Insecta</taxon>
        <taxon>Pterygota</taxon>
        <taxon>Neoptera</taxon>
        <taxon>Endopterygota</taxon>
        <taxon>Coleoptera</taxon>
        <taxon>Polyphaga</taxon>
        <taxon>Elateriformia</taxon>
        <taxon>Elateroidea</taxon>
        <taxon>Lampyridae</taxon>
        <taxon>Luciolinae</taxon>
        <taxon>Aquatica</taxon>
    </lineage>
</organism>
<evidence type="ECO:0000313" key="1">
    <source>
        <dbReference type="EMBL" id="KAK4876321.1"/>
    </source>
</evidence>
<gene>
    <name evidence="1" type="ORF">RN001_012743</name>
</gene>
<name>A0AAN7P7V8_9COLE</name>
<sequence length="145" mass="16026">MNVLKNSKIINLVLEETSLSKELSSPHENDVIKLKTSNKNCINDDSPENCQGNITGGVSENVWCGNDLTKNELLEYVLEVENSLMGGENFDASVETKGGKELSMTTAEILDVEPATAEEAEWKAVITFIYKDNGSRRRPRCFVGL</sequence>